<sequence length="193" mass="22792">MKYLFVAFSMFVMSISLNTLLVRSDDTSESLSPECVEEGKLRDELFNKKVMEDIINSFQLDIDDTYEKFTIRDIEAAHLAYGGKENDQYYHTLSGLFKNIKASTRGTPRLFVRPYHAYFLYKETSNTNVMVYLTLKNDHWVVVEEKKVAGNMIEYEQLKCEKKYFQKRKNTSNSNWIRSKLFSVIVKQNFYDM</sequence>
<organism evidence="2 3">
    <name type="scientific">Anaerobacillus alkalilacustris</name>
    <dbReference type="NCBI Taxonomy" id="393763"/>
    <lineage>
        <taxon>Bacteria</taxon>
        <taxon>Bacillati</taxon>
        <taxon>Bacillota</taxon>
        <taxon>Bacilli</taxon>
        <taxon>Bacillales</taxon>
        <taxon>Bacillaceae</taxon>
        <taxon>Anaerobacillus</taxon>
    </lineage>
</organism>
<dbReference type="EMBL" id="MLQR01000003">
    <property type="protein sequence ID" value="OIJ16817.1"/>
    <property type="molecule type" value="Genomic_DNA"/>
</dbReference>
<evidence type="ECO:0000313" key="3">
    <source>
        <dbReference type="Proteomes" id="UP000179524"/>
    </source>
</evidence>
<comment type="caution">
    <text evidence="2">The sequence shown here is derived from an EMBL/GenBank/DDBJ whole genome shotgun (WGS) entry which is preliminary data.</text>
</comment>
<evidence type="ECO:0000256" key="1">
    <source>
        <dbReference type="SAM" id="SignalP"/>
    </source>
</evidence>
<keyword evidence="3" id="KW-1185">Reference proteome</keyword>
<reference evidence="2 3" key="1">
    <citation type="submission" date="2016-10" db="EMBL/GenBank/DDBJ databases">
        <title>Draft genome sequences of four alkaliphilic bacteria belonging to the Anaerobacillus genus.</title>
        <authorList>
            <person name="Bassil N.M."/>
            <person name="Lloyd J.R."/>
        </authorList>
    </citation>
    <scope>NUCLEOTIDE SEQUENCE [LARGE SCALE GENOMIC DNA]</scope>
    <source>
        <strain evidence="2 3">DSM 18345</strain>
    </source>
</reference>
<dbReference type="AlphaFoldDB" id="A0A1S2LYN0"/>
<evidence type="ECO:0000313" key="2">
    <source>
        <dbReference type="EMBL" id="OIJ16817.1"/>
    </source>
</evidence>
<dbReference type="Proteomes" id="UP000179524">
    <property type="component" value="Unassembled WGS sequence"/>
</dbReference>
<dbReference type="OrthoDB" id="2877989at2"/>
<dbReference type="RefSeq" id="WP_071308507.1">
    <property type="nucleotide sequence ID" value="NZ_MLQR01000003.1"/>
</dbReference>
<keyword evidence="1" id="KW-0732">Signal</keyword>
<name>A0A1S2LYN0_9BACI</name>
<protein>
    <submittedName>
        <fullName evidence="2">Uncharacterized protein</fullName>
    </submittedName>
</protein>
<feature type="chain" id="PRO_5039156521" evidence="1">
    <location>
        <begin position="19"/>
        <end position="193"/>
    </location>
</feature>
<feature type="signal peptide" evidence="1">
    <location>
        <begin position="1"/>
        <end position="18"/>
    </location>
</feature>
<gene>
    <name evidence="2" type="ORF">BKP37_04605</name>
</gene>
<proteinExistence type="predicted"/>
<accession>A0A1S2LYN0</accession>